<evidence type="ECO:0000256" key="1">
    <source>
        <dbReference type="SAM" id="MobiDB-lite"/>
    </source>
</evidence>
<dbReference type="OrthoDB" id="3543412at2"/>
<dbReference type="PANTHER" id="PTHR38441">
    <property type="entry name" value="INTEGRAL MEMBRANE PROTEIN-RELATED"/>
    <property type="match status" value="1"/>
</dbReference>
<dbReference type="Proteomes" id="UP000308697">
    <property type="component" value="Unassembled WGS sequence"/>
</dbReference>
<evidence type="ECO:0000313" key="4">
    <source>
        <dbReference type="Proteomes" id="UP000308697"/>
    </source>
</evidence>
<accession>A0A4U0NRQ4</accession>
<name>A0A4U0NRQ4_9ACTN</name>
<keyword evidence="2" id="KW-0472">Membrane</keyword>
<reference evidence="3 4" key="1">
    <citation type="submission" date="2019-04" db="EMBL/GenBank/DDBJ databases">
        <title>Streptomyces piniterrae sp. nov., a heliquinomycin-producing actinomycete isolated from rhizosphere soil of Pinus yunnanensis.</title>
        <authorList>
            <person name="Zhuang X."/>
            <person name="Zhao J."/>
        </authorList>
    </citation>
    <scope>NUCLEOTIDE SEQUENCE [LARGE SCALE GENOMIC DNA]</scope>
    <source>
        <strain evidence="4">jys28</strain>
    </source>
</reference>
<sequence length="144" mass="16078">MTRDRQPPAPPPSARAVDDGTAGPFPEAGDRPLCGPSGEPDFAAIQASPEFARLRRRLRLFVFPMTALFLCWYLTFALFSAYGNEFMRRKVTGEINVGTLFGLAQFLTTITIVVTYARFAKKRLDPQTDRIHELVRADAEAGRK</sequence>
<feature type="transmembrane region" description="Helical" evidence="2">
    <location>
        <begin position="95"/>
        <end position="117"/>
    </location>
</feature>
<evidence type="ECO:0000256" key="2">
    <source>
        <dbReference type="SAM" id="Phobius"/>
    </source>
</evidence>
<protein>
    <submittedName>
        <fullName evidence="3">DUF485 domain-containing protein</fullName>
    </submittedName>
</protein>
<keyword evidence="4" id="KW-1185">Reference proteome</keyword>
<organism evidence="3 4">
    <name type="scientific">Streptomyces piniterrae</name>
    <dbReference type="NCBI Taxonomy" id="2571125"/>
    <lineage>
        <taxon>Bacteria</taxon>
        <taxon>Bacillati</taxon>
        <taxon>Actinomycetota</taxon>
        <taxon>Actinomycetes</taxon>
        <taxon>Kitasatosporales</taxon>
        <taxon>Streptomycetaceae</taxon>
        <taxon>Streptomyces</taxon>
    </lineage>
</organism>
<proteinExistence type="predicted"/>
<keyword evidence="2" id="KW-1133">Transmembrane helix</keyword>
<keyword evidence="2" id="KW-0812">Transmembrane</keyword>
<feature type="transmembrane region" description="Helical" evidence="2">
    <location>
        <begin position="60"/>
        <end position="83"/>
    </location>
</feature>
<evidence type="ECO:0000313" key="3">
    <source>
        <dbReference type="EMBL" id="TJZ57187.1"/>
    </source>
</evidence>
<gene>
    <name evidence="3" type="ORF">FCH28_07010</name>
</gene>
<dbReference type="EMBL" id="SUMB01000002">
    <property type="protein sequence ID" value="TJZ57187.1"/>
    <property type="molecule type" value="Genomic_DNA"/>
</dbReference>
<dbReference type="PANTHER" id="PTHR38441:SF1">
    <property type="entry name" value="MEMBRANE PROTEIN"/>
    <property type="match status" value="1"/>
</dbReference>
<dbReference type="AlphaFoldDB" id="A0A4U0NRQ4"/>
<dbReference type="InterPro" id="IPR007436">
    <property type="entry name" value="DUF485"/>
</dbReference>
<feature type="region of interest" description="Disordered" evidence="1">
    <location>
        <begin position="1"/>
        <end position="31"/>
    </location>
</feature>
<dbReference type="Pfam" id="PF04341">
    <property type="entry name" value="DUF485"/>
    <property type="match status" value="1"/>
</dbReference>
<dbReference type="RefSeq" id="WP_136738806.1">
    <property type="nucleotide sequence ID" value="NZ_SUMB01000002.1"/>
</dbReference>
<comment type="caution">
    <text evidence="3">The sequence shown here is derived from an EMBL/GenBank/DDBJ whole genome shotgun (WGS) entry which is preliminary data.</text>
</comment>